<dbReference type="Proteomes" id="UP001596317">
    <property type="component" value="Unassembled WGS sequence"/>
</dbReference>
<comment type="similarity">
    <text evidence="2">Belongs to the ETF-QO/FixC family.</text>
</comment>
<dbReference type="PANTHER" id="PTHR43624:SF2">
    <property type="entry name" value="ELECTRON TRANSFER FLAVOPROTEIN-QUINONE OXIDOREDUCTASE YDIS-RELATED"/>
    <property type="match status" value="1"/>
</dbReference>
<comment type="cofactor">
    <cofactor evidence="1">
        <name>FAD</name>
        <dbReference type="ChEBI" id="CHEBI:57692"/>
    </cofactor>
</comment>
<sequence>MSAPPPLSPGRVWAHVGQPFAPSPYDVAVVGAGRMGAAAALFLRQRAPALRVLLVEEGGLPNEEGATILAPGVWSRLGLDPALHPAADWTRAALQALGDVGWESRPLVTLHAGAAPGRVPTLEALAPWPDSLALVDPAALPWAELDRDAATYRPGHAALHAAQAAIRAGADLLLNTRAAPQPGGRLCLERLTVTNTHQIVTHETLTVPARAVVLAAGAGGPGWPNARWACTPATPAPTARPRTSRCPARRRARSCARGLTLRPQHGAYTLIPPLHGRDPHGYQPAGGQLTGVPTGLRRETLEDLVALMDALPVLATDALHLGRSLADVPGAWLALPGGRPEGLPTFEVLDEHTWLLLGGPQADTLGLHAAQGLAEAVAAALA</sequence>
<dbReference type="Pfam" id="PF01266">
    <property type="entry name" value="DAO"/>
    <property type="match status" value="1"/>
</dbReference>
<gene>
    <name evidence="7" type="ORF">ACFP90_16275</name>
</gene>
<accession>A0ABW1ZMV6</accession>
<dbReference type="Gene3D" id="3.30.9.10">
    <property type="entry name" value="D-Amino Acid Oxidase, subunit A, domain 2"/>
    <property type="match status" value="1"/>
</dbReference>
<keyword evidence="4" id="KW-0274">FAD</keyword>
<reference evidence="8" key="1">
    <citation type="journal article" date="2019" name="Int. J. Syst. Evol. Microbiol.">
        <title>The Global Catalogue of Microorganisms (GCM) 10K type strain sequencing project: providing services to taxonomists for standard genome sequencing and annotation.</title>
        <authorList>
            <consortium name="The Broad Institute Genomics Platform"/>
            <consortium name="The Broad Institute Genome Sequencing Center for Infectious Disease"/>
            <person name="Wu L."/>
            <person name="Ma J."/>
        </authorList>
    </citation>
    <scope>NUCLEOTIDE SEQUENCE [LARGE SCALE GENOMIC DNA]</scope>
    <source>
        <strain evidence="8">CCUG 63830</strain>
    </source>
</reference>
<evidence type="ECO:0000256" key="1">
    <source>
        <dbReference type="ARBA" id="ARBA00001974"/>
    </source>
</evidence>
<comment type="caution">
    <text evidence="7">The sequence shown here is derived from an EMBL/GenBank/DDBJ whole genome shotgun (WGS) entry which is preliminary data.</text>
</comment>
<evidence type="ECO:0000256" key="2">
    <source>
        <dbReference type="ARBA" id="ARBA00006796"/>
    </source>
</evidence>
<dbReference type="InterPro" id="IPR036188">
    <property type="entry name" value="FAD/NAD-bd_sf"/>
</dbReference>
<keyword evidence="8" id="KW-1185">Reference proteome</keyword>
<evidence type="ECO:0000256" key="5">
    <source>
        <dbReference type="ARBA" id="ARBA00023002"/>
    </source>
</evidence>
<dbReference type="Gene3D" id="3.50.50.60">
    <property type="entry name" value="FAD/NAD(P)-binding domain"/>
    <property type="match status" value="1"/>
</dbReference>
<dbReference type="SUPFAM" id="SSF51905">
    <property type="entry name" value="FAD/NAD(P)-binding domain"/>
    <property type="match status" value="1"/>
</dbReference>
<proteinExistence type="inferred from homology"/>
<evidence type="ECO:0000256" key="3">
    <source>
        <dbReference type="ARBA" id="ARBA00022630"/>
    </source>
</evidence>
<evidence type="ECO:0000259" key="6">
    <source>
        <dbReference type="Pfam" id="PF01266"/>
    </source>
</evidence>
<dbReference type="RefSeq" id="WP_380057334.1">
    <property type="nucleotide sequence ID" value="NZ_JBHSWB010000001.1"/>
</dbReference>
<dbReference type="InterPro" id="IPR039651">
    <property type="entry name" value="FixC-like"/>
</dbReference>
<organism evidence="7 8">
    <name type="scientific">Deinococcus multiflagellatus</name>
    <dbReference type="NCBI Taxonomy" id="1656887"/>
    <lineage>
        <taxon>Bacteria</taxon>
        <taxon>Thermotogati</taxon>
        <taxon>Deinococcota</taxon>
        <taxon>Deinococci</taxon>
        <taxon>Deinococcales</taxon>
        <taxon>Deinococcaceae</taxon>
        <taxon>Deinococcus</taxon>
    </lineage>
</organism>
<name>A0ABW1ZMV6_9DEIO</name>
<protein>
    <submittedName>
        <fullName evidence="7">FAD-dependent oxidoreductase</fullName>
    </submittedName>
</protein>
<evidence type="ECO:0000313" key="8">
    <source>
        <dbReference type="Proteomes" id="UP001596317"/>
    </source>
</evidence>
<dbReference type="EMBL" id="JBHSWB010000001">
    <property type="protein sequence ID" value="MFC6661712.1"/>
    <property type="molecule type" value="Genomic_DNA"/>
</dbReference>
<keyword evidence="3" id="KW-0285">Flavoprotein</keyword>
<evidence type="ECO:0000256" key="4">
    <source>
        <dbReference type="ARBA" id="ARBA00022827"/>
    </source>
</evidence>
<evidence type="ECO:0000313" key="7">
    <source>
        <dbReference type="EMBL" id="MFC6661712.1"/>
    </source>
</evidence>
<keyword evidence="5" id="KW-0560">Oxidoreductase</keyword>
<dbReference type="InterPro" id="IPR006076">
    <property type="entry name" value="FAD-dep_OxRdtase"/>
</dbReference>
<feature type="domain" description="FAD dependent oxidoreductase" evidence="6">
    <location>
        <begin position="26"/>
        <end position="378"/>
    </location>
</feature>
<dbReference type="PANTHER" id="PTHR43624">
    <property type="entry name" value="ELECTRON TRANSFER FLAVOPROTEIN-QUINONE OXIDOREDUCTASE YDIS-RELATED"/>
    <property type="match status" value="1"/>
</dbReference>